<dbReference type="EMBL" id="CP117450">
    <property type="protein sequence ID" value="WLH04250.1"/>
    <property type="molecule type" value="Genomic_DNA"/>
</dbReference>
<name>A0ABY9FLR0_9PSED</name>
<keyword evidence="2" id="KW-1185">Reference proteome</keyword>
<accession>A0ABY9FLR0</accession>
<gene>
    <name evidence="1" type="ORF">PSH67_15430</name>
</gene>
<evidence type="ECO:0000313" key="2">
    <source>
        <dbReference type="Proteomes" id="UP001236748"/>
    </source>
</evidence>
<dbReference type="Proteomes" id="UP001236748">
    <property type="component" value="Chromosome"/>
</dbReference>
<organism evidence="1 2">
    <name type="scientific">Pseudomonas lurida</name>
    <dbReference type="NCBI Taxonomy" id="244566"/>
    <lineage>
        <taxon>Bacteria</taxon>
        <taxon>Pseudomonadati</taxon>
        <taxon>Pseudomonadota</taxon>
        <taxon>Gammaproteobacteria</taxon>
        <taxon>Pseudomonadales</taxon>
        <taxon>Pseudomonadaceae</taxon>
        <taxon>Pseudomonas</taxon>
    </lineage>
</organism>
<proteinExistence type="predicted"/>
<dbReference type="RefSeq" id="WP_305386416.1">
    <property type="nucleotide sequence ID" value="NZ_CP117450.1"/>
</dbReference>
<protein>
    <submittedName>
        <fullName evidence="1">Uncharacterized protein</fullName>
    </submittedName>
</protein>
<reference evidence="1 2" key="1">
    <citation type="submission" date="2023-02" db="EMBL/GenBank/DDBJ databases">
        <title>Evolution of Hrp T3SS in non-pathogenic Pseudomonas fluorescens.</title>
        <authorList>
            <person name="Liao K."/>
            <person name="Wei H."/>
            <person name="Gu Y."/>
        </authorList>
    </citation>
    <scope>NUCLEOTIDE SEQUENCE [LARGE SCALE GENOMIC DNA]</scope>
    <source>
        <strain evidence="1 2">FP2043</strain>
    </source>
</reference>
<sequence length="195" mass="20431">MSQSIPMLRLTPQAAGTLQQQHAKANAQPALLRAVGGVNTLETNSLCCAAAGNIAPSSATAEALIPHEKLRGAALADATLNAQERPLAQPVKGYTHLPLFSPTTQVQAVISAPCVLASSLREAMENTAASGKRCALTIGDTLLQVSYHGIKWYHSLITQGQSSLPLTIEEFDQIVTRALGIEAAQCVAQTKAVNP</sequence>
<evidence type="ECO:0000313" key="1">
    <source>
        <dbReference type="EMBL" id="WLH04250.1"/>
    </source>
</evidence>